<dbReference type="InterPro" id="IPR011320">
    <property type="entry name" value="RNase_H1_N"/>
</dbReference>
<comment type="caution">
    <text evidence="3">The sequence shown here is derived from an EMBL/GenBank/DDBJ whole genome shotgun (WGS) entry which is preliminary data.</text>
</comment>
<evidence type="ECO:0000313" key="4">
    <source>
        <dbReference type="Proteomes" id="UP000053558"/>
    </source>
</evidence>
<evidence type="ECO:0000256" key="1">
    <source>
        <dbReference type="SAM" id="MobiDB-lite"/>
    </source>
</evidence>
<dbReference type="Gene3D" id="3.40.970.10">
    <property type="entry name" value="Ribonuclease H1, N-terminal domain"/>
    <property type="match status" value="1"/>
</dbReference>
<reference evidence="4" key="1">
    <citation type="journal article" date="2012" name="Science">
        <title>The Paleozoic origin of enzymatic lignin decomposition reconstructed from 31 fungal genomes.</title>
        <authorList>
            <person name="Floudas D."/>
            <person name="Binder M."/>
            <person name="Riley R."/>
            <person name="Barry K."/>
            <person name="Blanchette R.A."/>
            <person name="Henrissat B."/>
            <person name="Martinez A.T."/>
            <person name="Otillar R."/>
            <person name="Spatafora J.W."/>
            <person name="Yadav J.S."/>
            <person name="Aerts A."/>
            <person name="Benoit I."/>
            <person name="Boyd A."/>
            <person name="Carlson A."/>
            <person name="Copeland A."/>
            <person name="Coutinho P.M."/>
            <person name="de Vries R.P."/>
            <person name="Ferreira P."/>
            <person name="Findley K."/>
            <person name="Foster B."/>
            <person name="Gaskell J."/>
            <person name="Glotzer D."/>
            <person name="Gorecki P."/>
            <person name="Heitman J."/>
            <person name="Hesse C."/>
            <person name="Hori C."/>
            <person name="Igarashi K."/>
            <person name="Jurgens J.A."/>
            <person name="Kallen N."/>
            <person name="Kersten P."/>
            <person name="Kohler A."/>
            <person name="Kuees U."/>
            <person name="Kumar T.K.A."/>
            <person name="Kuo A."/>
            <person name="LaButti K."/>
            <person name="Larrondo L.F."/>
            <person name="Lindquist E."/>
            <person name="Ling A."/>
            <person name="Lombard V."/>
            <person name="Lucas S."/>
            <person name="Lundell T."/>
            <person name="Martin R."/>
            <person name="McLaughlin D.J."/>
            <person name="Morgenstern I."/>
            <person name="Morin E."/>
            <person name="Murat C."/>
            <person name="Nagy L.G."/>
            <person name="Nolan M."/>
            <person name="Ohm R.A."/>
            <person name="Patyshakuliyeva A."/>
            <person name="Rokas A."/>
            <person name="Ruiz-Duenas F.J."/>
            <person name="Sabat G."/>
            <person name="Salamov A."/>
            <person name="Samejima M."/>
            <person name="Schmutz J."/>
            <person name="Slot J.C."/>
            <person name="St John F."/>
            <person name="Stenlid J."/>
            <person name="Sun H."/>
            <person name="Sun S."/>
            <person name="Syed K."/>
            <person name="Tsang A."/>
            <person name="Wiebenga A."/>
            <person name="Young D."/>
            <person name="Pisabarro A."/>
            <person name="Eastwood D.C."/>
            <person name="Martin F."/>
            <person name="Cullen D."/>
            <person name="Grigoriev I.V."/>
            <person name="Hibbett D.S."/>
        </authorList>
    </citation>
    <scope>NUCLEOTIDE SEQUENCE [LARGE SCALE GENOMIC DNA]</scope>
    <source>
        <strain evidence="4">RWD-64-598 SS2</strain>
    </source>
</reference>
<dbReference type="Proteomes" id="UP000053558">
    <property type="component" value="Unassembled WGS sequence"/>
</dbReference>
<dbReference type="RefSeq" id="XP_007770203.1">
    <property type="nucleotide sequence ID" value="XM_007772013.1"/>
</dbReference>
<feature type="domain" description="Ribonuclease H1 N-terminal" evidence="2">
    <location>
        <begin position="178"/>
        <end position="210"/>
    </location>
</feature>
<sequence>MHVLPTKPDPSMLKPVTVDDDVDNLVALIRGWGISDHARQQLVFRLARASWWDEGREAITPTDISDSEDGFSEAAHPTDGGIRLHPITLPAVSQQGQGSAEATIPGESRNATASPGSASGTITPSPALTSGESNSSPHAVANNLPASVVSLSSTVSGHHQITYQDVTFWVPDDGVDGPFYLVTRGRRVGIFSSWSRTSPYVTSVSRATFHRVKELEQGMQSVFDAVEDGQLVVV</sequence>
<dbReference type="InterPro" id="IPR009027">
    <property type="entry name" value="Ribosomal_bL9/RNase_H1_N"/>
</dbReference>
<proteinExistence type="predicted"/>
<accession>A0A5M3MMP3</accession>
<protein>
    <recommendedName>
        <fullName evidence="2">Ribonuclease H1 N-terminal domain-containing protein</fullName>
    </recommendedName>
</protein>
<gene>
    <name evidence="3" type="ORF">CONPUDRAFT_155267</name>
</gene>
<dbReference type="AlphaFoldDB" id="A0A5M3MMP3"/>
<dbReference type="KEGG" id="cput:CONPUDRAFT_155267"/>
<name>A0A5M3MMP3_CONPW</name>
<organism evidence="3 4">
    <name type="scientific">Coniophora puteana (strain RWD-64-598)</name>
    <name type="common">Brown rot fungus</name>
    <dbReference type="NCBI Taxonomy" id="741705"/>
    <lineage>
        <taxon>Eukaryota</taxon>
        <taxon>Fungi</taxon>
        <taxon>Dikarya</taxon>
        <taxon>Basidiomycota</taxon>
        <taxon>Agaricomycotina</taxon>
        <taxon>Agaricomycetes</taxon>
        <taxon>Agaricomycetidae</taxon>
        <taxon>Boletales</taxon>
        <taxon>Coniophorineae</taxon>
        <taxon>Coniophoraceae</taxon>
        <taxon>Coniophora</taxon>
    </lineage>
</organism>
<evidence type="ECO:0000259" key="2">
    <source>
        <dbReference type="Pfam" id="PF01693"/>
    </source>
</evidence>
<evidence type="ECO:0000313" key="3">
    <source>
        <dbReference type="EMBL" id="EIW79871.1"/>
    </source>
</evidence>
<dbReference type="GeneID" id="19203400"/>
<keyword evidence="4" id="KW-1185">Reference proteome</keyword>
<feature type="region of interest" description="Disordered" evidence="1">
    <location>
        <begin position="93"/>
        <end position="139"/>
    </location>
</feature>
<feature type="compositionally biased region" description="Polar residues" evidence="1">
    <location>
        <begin position="109"/>
        <end position="137"/>
    </location>
</feature>
<dbReference type="SUPFAM" id="SSF55658">
    <property type="entry name" value="L9 N-domain-like"/>
    <property type="match status" value="1"/>
</dbReference>
<dbReference type="OrthoDB" id="3270804at2759"/>
<dbReference type="EMBL" id="JH711580">
    <property type="protein sequence ID" value="EIW79871.1"/>
    <property type="molecule type" value="Genomic_DNA"/>
</dbReference>
<dbReference type="InterPro" id="IPR037056">
    <property type="entry name" value="RNase_H1_N_sf"/>
</dbReference>
<dbReference type="Pfam" id="PF01693">
    <property type="entry name" value="Cauli_VI"/>
    <property type="match status" value="1"/>
</dbReference>